<evidence type="ECO:0000256" key="2">
    <source>
        <dbReference type="ARBA" id="ARBA00022475"/>
    </source>
</evidence>
<comment type="caution">
    <text evidence="10">The sequence shown here is derived from an EMBL/GenBank/DDBJ whole genome shotgun (WGS) entry which is preliminary data.</text>
</comment>
<dbReference type="InterPro" id="IPR052027">
    <property type="entry name" value="PspC"/>
</dbReference>
<dbReference type="InterPro" id="IPR054319">
    <property type="entry name" value="PspC-rel_ToastRack"/>
</dbReference>
<dbReference type="Gene3D" id="2.160.20.120">
    <property type="match status" value="1"/>
</dbReference>
<evidence type="ECO:0000256" key="6">
    <source>
        <dbReference type="SAM" id="Phobius"/>
    </source>
</evidence>
<dbReference type="OrthoDB" id="5772680at2"/>
<feature type="transmembrane region" description="Helical" evidence="6">
    <location>
        <begin position="197"/>
        <end position="216"/>
    </location>
</feature>
<keyword evidence="3 6" id="KW-0812">Transmembrane</keyword>
<evidence type="ECO:0000313" key="11">
    <source>
        <dbReference type="Proteomes" id="UP000179797"/>
    </source>
</evidence>
<feature type="transmembrane region" description="Helical" evidence="6">
    <location>
        <begin position="152"/>
        <end position="176"/>
    </location>
</feature>
<dbReference type="PANTHER" id="PTHR33885">
    <property type="entry name" value="PHAGE SHOCK PROTEIN C"/>
    <property type="match status" value="1"/>
</dbReference>
<dbReference type="Pfam" id="PF22744">
    <property type="entry name" value="Toast-rack_PspC-Cterm"/>
    <property type="match status" value="1"/>
</dbReference>
<feature type="domain" description="Phage shock protein PspC N-terminal" evidence="7">
    <location>
        <begin position="191"/>
        <end position="245"/>
    </location>
</feature>
<organism evidence="10 11">
    <name type="scientific">Flammeovirga pacifica</name>
    <dbReference type="NCBI Taxonomy" id="915059"/>
    <lineage>
        <taxon>Bacteria</taxon>
        <taxon>Pseudomonadati</taxon>
        <taxon>Bacteroidota</taxon>
        <taxon>Cytophagia</taxon>
        <taxon>Cytophagales</taxon>
        <taxon>Flammeovirgaceae</taxon>
        <taxon>Flammeovirga</taxon>
    </lineage>
</organism>
<keyword evidence="5 6" id="KW-0472">Membrane</keyword>
<name>A0A1S1YXB2_FLAPC</name>
<keyword evidence="2" id="KW-1003">Cell membrane</keyword>
<evidence type="ECO:0008006" key="12">
    <source>
        <dbReference type="Google" id="ProtNLM"/>
    </source>
</evidence>
<evidence type="ECO:0000256" key="3">
    <source>
        <dbReference type="ARBA" id="ARBA00022692"/>
    </source>
</evidence>
<feature type="transmembrane region" description="Helical" evidence="6">
    <location>
        <begin position="378"/>
        <end position="402"/>
    </location>
</feature>
<dbReference type="PANTHER" id="PTHR33885:SF3">
    <property type="entry name" value="PHAGE SHOCK PROTEIN C"/>
    <property type="match status" value="1"/>
</dbReference>
<feature type="domain" description="Phage shock protein PspC N-terminal" evidence="7">
    <location>
        <begin position="116"/>
        <end position="179"/>
    </location>
</feature>
<dbReference type="Pfam" id="PF10988">
    <property type="entry name" value="DUF2807"/>
    <property type="match status" value="1"/>
</dbReference>
<accession>A0A1S1YXB2</accession>
<keyword evidence="4 6" id="KW-1133">Transmembrane helix</keyword>
<evidence type="ECO:0000256" key="4">
    <source>
        <dbReference type="ARBA" id="ARBA00022989"/>
    </source>
</evidence>
<comment type="subcellular location">
    <subcellularLocation>
        <location evidence="1">Cell membrane</location>
        <topology evidence="1">Single-pass membrane protein</topology>
    </subcellularLocation>
</comment>
<feature type="domain" description="Putative auto-transporter adhesin head GIN" evidence="8">
    <location>
        <begin position="655"/>
        <end position="795"/>
    </location>
</feature>
<evidence type="ECO:0000256" key="1">
    <source>
        <dbReference type="ARBA" id="ARBA00004162"/>
    </source>
</evidence>
<evidence type="ECO:0000259" key="7">
    <source>
        <dbReference type="Pfam" id="PF04024"/>
    </source>
</evidence>
<proteinExistence type="predicted"/>
<dbReference type="EMBL" id="JRYR02000001">
    <property type="protein sequence ID" value="OHX65628.1"/>
    <property type="molecule type" value="Genomic_DNA"/>
</dbReference>
<feature type="transmembrane region" description="Helical" evidence="6">
    <location>
        <begin position="312"/>
        <end position="337"/>
    </location>
</feature>
<dbReference type="InterPro" id="IPR007168">
    <property type="entry name" value="Phageshock_PspC_N"/>
</dbReference>
<dbReference type="Proteomes" id="UP000179797">
    <property type="component" value="Unassembled WGS sequence"/>
</dbReference>
<evidence type="ECO:0000313" key="10">
    <source>
        <dbReference type="EMBL" id="OHX65628.1"/>
    </source>
</evidence>
<dbReference type="InterPro" id="IPR021255">
    <property type="entry name" value="DUF2807"/>
</dbReference>
<feature type="transmembrane region" description="Helical" evidence="6">
    <location>
        <begin position="222"/>
        <end position="242"/>
    </location>
</feature>
<feature type="domain" description="PspC-related ToastRack" evidence="9">
    <location>
        <begin position="468"/>
        <end position="565"/>
    </location>
</feature>
<feature type="transmembrane region" description="Helical" evidence="6">
    <location>
        <begin position="409"/>
        <end position="429"/>
    </location>
</feature>
<dbReference type="STRING" id="915059.NH26_04320"/>
<reference evidence="10 11" key="1">
    <citation type="journal article" date="2012" name="Int. J. Syst. Evol. Microbiol.">
        <title>Flammeovirga pacifica sp. nov., isolated from deep-sea sediment.</title>
        <authorList>
            <person name="Xu H."/>
            <person name="Fu Y."/>
            <person name="Yang N."/>
            <person name="Ding Z."/>
            <person name="Lai Q."/>
            <person name="Zeng R."/>
        </authorList>
    </citation>
    <scope>NUCLEOTIDE SEQUENCE [LARGE SCALE GENOMIC DNA]</scope>
    <source>
        <strain evidence="11">DSM 24597 / LMG 26175 / WPAGA1</strain>
    </source>
</reference>
<protein>
    <recommendedName>
        <fullName evidence="12">Phage shock protein PspC N-terminal domain-containing protein</fullName>
    </recommendedName>
</protein>
<gene>
    <name evidence="10" type="ORF">NH26_04320</name>
</gene>
<evidence type="ECO:0000259" key="8">
    <source>
        <dbReference type="Pfam" id="PF10988"/>
    </source>
</evidence>
<evidence type="ECO:0000259" key="9">
    <source>
        <dbReference type="Pfam" id="PF22744"/>
    </source>
</evidence>
<dbReference type="GO" id="GO:0005886">
    <property type="term" value="C:plasma membrane"/>
    <property type="evidence" value="ECO:0007669"/>
    <property type="project" value="UniProtKB-SubCell"/>
</dbReference>
<dbReference type="AlphaFoldDB" id="A0A1S1YXB2"/>
<sequence>MSEESKALYDDYCNALYEHLKTFQDFRKIITELEYKLSELLIPFIEDEFDYVYEEELIHCLKIVGLPEGFQLPNDNTFDENPEIDKEAPSISSTKFEFDEKFLLNAKAKSKDFLLKLFRDVDRQTIGGVAAGVAHNLNIDPVIIRLLFISPFLLYSTTKIPLIFAITVYIIMWLFLPEKRNIKRDQNIKLFFRDKENKVLSGICAGLSNYFGINVIYIRLPLIGLCFYFHTLILLYIIFWIVTPYSRTLKDKFQSKGKAFTLEEVEVYLSKTINHASKSQKVLSSKLERLNSRLGTINIDPIFIDILKVCSFLVGAFLFISTILSTIIGVPVLAIALKTFQLTEIFNYIPENQEAQLFTGIDRNLLTTLQYSIPNTTAIIASIQFFTLQILLFLTSLSLMIFRKVVRTTAFIVLTILLTISSILLLTALNMSVHNFDNQATHKEEILIPLSSNDIELSLDNVGVIPLNKANINISPYNGNDLKFVFLQEAWGKTRERAIKNAKAIDYLTTIDDNKVILSSHYSFPRGVKYRNQKLSLNIFVPKGIPFMVNEELKKYLNDQNIFDFDEGFNHDIVYNEKGSIETYNNAQKPIIVSQNNDENLKKILISQKRFETGADSILLYGNINLNVIIDPNFKGCMLKYPKQQQGNDLKVIKNERNLRLYPSDFNSNKVLELALVTPRLNYFKFEGQGKIILNKLEADSLEINLSGNIEGNFKDIRASHVVINLKGASILSMEGKANDVYLTTNGGSHFNGSDFIIENIKAKTKGMSEMSVHALNNATIFQSPLSKVNVEGNPLHFEKHTQR</sequence>
<dbReference type="Pfam" id="PF04024">
    <property type="entry name" value="PspC"/>
    <property type="match status" value="2"/>
</dbReference>
<evidence type="ECO:0000256" key="5">
    <source>
        <dbReference type="ARBA" id="ARBA00023136"/>
    </source>
</evidence>
<keyword evidence="11" id="KW-1185">Reference proteome</keyword>